<evidence type="ECO:0000256" key="15">
    <source>
        <dbReference type="SAM" id="SignalP"/>
    </source>
</evidence>
<dbReference type="SUPFAM" id="SSF56935">
    <property type="entry name" value="Porins"/>
    <property type="match status" value="1"/>
</dbReference>
<keyword evidence="9 14" id="KW-0798">TonB box</keyword>
<evidence type="ECO:0000256" key="5">
    <source>
        <dbReference type="ARBA" id="ARBA00022692"/>
    </source>
</evidence>
<organism evidence="18 19">
    <name type="scientific">Marinibactrum halimedae</name>
    <dbReference type="NCBI Taxonomy" id="1444977"/>
    <lineage>
        <taxon>Bacteria</taxon>
        <taxon>Pseudomonadati</taxon>
        <taxon>Pseudomonadota</taxon>
        <taxon>Gammaproteobacteria</taxon>
        <taxon>Cellvibrionales</taxon>
        <taxon>Cellvibrionaceae</taxon>
        <taxon>Marinibactrum</taxon>
    </lineage>
</organism>
<proteinExistence type="inferred from homology"/>
<dbReference type="PANTHER" id="PTHR32552">
    <property type="entry name" value="FERRICHROME IRON RECEPTOR-RELATED"/>
    <property type="match status" value="1"/>
</dbReference>
<dbReference type="Gene3D" id="2.170.130.10">
    <property type="entry name" value="TonB-dependent receptor, plug domain"/>
    <property type="match status" value="1"/>
</dbReference>
<dbReference type="AlphaFoldDB" id="A0AA37T4F4"/>
<evidence type="ECO:0000256" key="3">
    <source>
        <dbReference type="ARBA" id="ARBA00022452"/>
    </source>
</evidence>
<keyword evidence="5 12" id="KW-0812">Transmembrane</keyword>
<evidence type="ECO:0000256" key="4">
    <source>
        <dbReference type="ARBA" id="ARBA00022496"/>
    </source>
</evidence>
<keyword evidence="18" id="KW-0675">Receptor</keyword>
<evidence type="ECO:0000256" key="13">
    <source>
        <dbReference type="PROSITE-ProRule" id="PRU10144"/>
    </source>
</evidence>
<dbReference type="InterPro" id="IPR036942">
    <property type="entry name" value="Beta-barrel_TonB_sf"/>
</dbReference>
<keyword evidence="11 12" id="KW-0998">Cell outer membrane</keyword>
<evidence type="ECO:0000256" key="8">
    <source>
        <dbReference type="ARBA" id="ARBA00023065"/>
    </source>
</evidence>
<evidence type="ECO:0000313" key="19">
    <source>
        <dbReference type="Proteomes" id="UP001156870"/>
    </source>
</evidence>
<dbReference type="InterPro" id="IPR000531">
    <property type="entry name" value="Beta-barrel_TonB"/>
</dbReference>
<comment type="subcellular location">
    <subcellularLocation>
        <location evidence="1 12">Cell outer membrane</location>
        <topology evidence="1 12">Multi-pass membrane protein</topology>
    </subcellularLocation>
</comment>
<keyword evidence="2 12" id="KW-0813">Transport</keyword>
<accession>A0AA37T4F4</accession>
<dbReference type="PROSITE" id="PS52016">
    <property type="entry name" value="TONB_DEPENDENT_REC_3"/>
    <property type="match status" value="1"/>
</dbReference>
<dbReference type="Pfam" id="PF07715">
    <property type="entry name" value="Plug"/>
    <property type="match status" value="1"/>
</dbReference>
<dbReference type="Gene3D" id="2.40.170.20">
    <property type="entry name" value="TonB-dependent receptor, beta-barrel domain"/>
    <property type="match status" value="1"/>
</dbReference>
<dbReference type="EMBL" id="BSPD01000056">
    <property type="protein sequence ID" value="GLS26625.1"/>
    <property type="molecule type" value="Genomic_DNA"/>
</dbReference>
<name>A0AA37T4F4_9GAMM</name>
<comment type="caution">
    <text evidence="18">The sequence shown here is derived from an EMBL/GenBank/DDBJ whole genome shotgun (WGS) entry which is preliminary data.</text>
</comment>
<dbReference type="RefSeq" id="WP_232593109.1">
    <property type="nucleotide sequence ID" value="NZ_BSPD01000056.1"/>
</dbReference>
<dbReference type="InterPro" id="IPR012910">
    <property type="entry name" value="Plug_dom"/>
</dbReference>
<feature type="short sequence motif" description="TonB C-terminal box" evidence="13">
    <location>
        <begin position="787"/>
        <end position="804"/>
    </location>
</feature>
<keyword evidence="8" id="KW-0406">Ion transport</keyword>
<sequence length="804" mass="88189">MKGSCGAFTRKKIATYIALINCPFIAFSASESAMAQQANGIEEVVVTATRRSTSIQDIPFNISALSGDTIEKQGLNNLNDIARTIPGMAFVDQGARGSGNNIIVRGLNTGSTGPGMSGTFKTSVATYLGETPVYVNIRTFDLERVEALIGPQGTLYGAGTLAGAIRYIPNKPQFDNFSADVWGEFSQNSEASDLSYITGTAINVPINDTFALRASVQRLEDSGFIDYNYVVREGGVSNPQPDFSNTTDVRNNLRQIEDANGEETLTARLAARWAPNDIIDATLTYWHQELDAEGRSLVHQDAMANLVDLDDYESALRYEEPNLIEDKLTTLDVNIDLGFASLTSATGVSKNEQGGQRDQTDLLLDFEYGYENFPSFSAFTREDETTETLNQEIRLVSNHSGPIQWITGVYYNHLEAEQYSSEFTPGFDTWLIETDQADINRTDDLEYYSEFFEELTERAFFGEISYETGPFTFTFGARVYDYEDEVTQGFDLPLFNTVFGGVDDGVIAPDLTTIDTEDSGSLFKGNLSYRATDDVMVYVTVSEGYRIGGINGVPACTGDENDAEQNLCALPNEVAYSPDTTLNKEIGVRSTWLEGSLVVNGSIYHTDWDQVQVPSATENGSLPITINGGSATSRGLELSATYYVNEQWVINANYAYNDAFLSEDAPGLVRNDDALSGDTLPGSPDQSASLSVDYNTSIFDNYSLNINYLGTYTGDVYTSVGARGNDNSGEVVPGYTLHNLSAAISTNDRWEARLFINNLTNKYAVTAVRADRSFIRDVNGFNLRSYGQYVTTPRTIGLAVNYSF</sequence>
<evidence type="ECO:0000256" key="10">
    <source>
        <dbReference type="ARBA" id="ARBA00023136"/>
    </source>
</evidence>
<reference evidence="18 19" key="1">
    <citation type="journal article" date="2014" name="Int. J. Syst. Evol. Microbiol.">
        <title>Complete genome sequence of Corynebacterium casei LMG S-19264T (=DSM 44701T), isolated from a smear-ripened cheese.</title>
        <authorList>
            <consortium name="US DOE Joint Genome Institute (JGI-PGF)"/>
            <person name="Walter F."/>
            <person name="Albersmeier A."/>
            <person name="Kalinowski J."/>
            <person name="Ruckert C."/>
        </authorList>
    </citation>
    <scope>NUCLEOTIDE SEQUENCE [LARGE SCALE GENOMIC DNA]</scope>
    <source>
        <strain evidence="18 19">NBRC 110095</strain>
    </source>
</reference>
<dbReference type="InterPro" id="IPR010917">
    <property type="entry name" value="TonB_rcpt_CS"/>
</dbReference>
<dbReference type="InterPro" id="IPR037066">
    <property type="entry name" value="Plug_dom_sf"/>
</dbReference>
<evidence type="ECO:0000256" key="12">
    <source>
        <dbReference type="PROSITE-ProRule" id="PRU01360"/>
    </source>
</evidence>
<feature type="domain" description="TonB-dependent receptor plug" evidence="17">
    <location>
        <begin position="55"/>
        <end position="164"/>
    </location>
</feature>
<evidence type="ECO:0000259" key="16">
    <source>
        <dbReference type="Pfam" id="PF00593"/>
    </source>
</evidence>
<keyword evidence="4" id="KW-0410">Iron transport</keyword>
<feature type="chain" id="PRO_5041302653" evidence="15">
    <location>
        <begin position="29"/>
        <end position="804"/>
    </location>
</feature>
<dbReference type="GO" id="GO:0009279">
    <property type="term" value="C:cell outer membrane"/>
    <property type="evidence" value="ECO:0007669"/>
    <property type="project" value="UniProtKB-SubCell"/>
</dbReference>
<feature type="domain" description="TonB-dependent receptor-like beta-barrel" evidence="16">
    <location>
        <begin position="325"/>
        <end position="759"/>
    </location>
</feature>
<evidence type="ECO:0000313" key="18">
    <source>
        <dbReference type="EMBL" id="GLS26625.1"/>
    </source>
</evidence>
<protein>
    <submittedName>
        <fullName evidence="18">TonB-dependent receptor</fullName>
    </submittedName>
</protein>
<evidence type="ECO:0000259" key="17">
    <source>
        <dbReference type="Pfam" id="PF07715"/>
    </source>
</evidence>
<keyword evidence="10 12" id="KW-0472">Membrane</keyword>
<comment type="similarity">
    <text evidence="12 14">Belongs to the TonB-dependent receptor family.</text>
</comment>
<evidence type="ECO:0000256" key="11">
    <source>
        <dbReference type="ARBA" id="ARBA00023237"/>
    </source>
</evidence>
<keyword evidence="7" id="KW-0408">Iron</keyword>
<evidence type="ECO:0000256" key="2">
    <source>
        <dbReference type="ARBA" id="ARBA00022448"/>
    </source>
</evidence>
<evidence type="ECO:0000256" key="1">
    <source>
        <dbReference type="ARBA" id="ARBA00004571"/>
    </source>
</evidence>
<keyword evidence="19" id="KW-1185">Reference proteome</keyword>
<evidence type="ECO:0000256" key="14">
    <source>
        <dbReference type="RuleBase" id="RU003357"/>
    </source>
</evidence>
<dbReference type="PANTHER" id="PTHR32552:SF81">
    <property type="entry name" value="TONB-DEPENDENT OUTER MEMBRANE RECEPTOR"/>
    <property type="match status" value="1"/>
</dbReference>
<feature type="signal peptide" evidence="15">
    <location>
        <begin position="1"/>
        <end position="28"/>
    </location>
</feature>
<gene>
    <name evidence="18" type="ORF">GCM10007877_23410</name>
</gene>
<evidence type="ECO:0000256" key="6">
    <source>
        <dbReference type="ARBA" id="ARBA00022729"/>
    </source>
</evidence>
<evidence type="ECO:0000256" key="7">
    <source>
        <dbReference type="ARBA" id="ARBA00023004"/>
    </source>
</evidence>
<evidence type="ECO:0000256" key="9">
    <source>
        <dbReference type="ARBA" id="ARBA00023077"/>
    </source>
</evidence>
<dbReference type="Pfam" id="PF00593">
    <property type="entry name" value="TonB_dep_Rec_b-barrel"/>
    <property type="match status" value="1"/>
</dbReference>
<dbReference type="InterPro" id="IPR039426">
    <property type="entry name" value="TonB-dep_rcpt-like"/>
</dbReference>
<keyword evidence="6 15" id="KW-0732">Signal</keyword>
<dbReference type="GO" id="GO:0006826">
    <property type="term" value="P:iron ion transport"/>
    <property type="evidence" value="ECO:0007669"/>
    <property type="project" value="UniProtKB-KW"/>
</dbReference>
<dbReference type="Proteomes" id="UP001156870">
    <property type="component" value="Unassembled WGS sequence"/>
</dbReference>
<keyword evidence="3 12" id="KW-1134">Transmembrane beta strand</keyword>
<dbReference type="PROSITE" id="PS01156">
    <property type="entry name" value="TONB_DEPENDENT_REC_2"/>
    <property type="match status" value="1"/>
</dbReference>